<evidence type="ECO:0000256" key="5">
    <source>
        <dbReference type="ARBA" id="ARBA00023237"/>
    </source>
</evidence>
<dbReference type="RefSeq" id="WP_144076719.1">
    <property type="nucleotide sequence ID" value="NZ_CP076129.1"/>
</dbReference>
<protein>
    <submittedName>
        <fullName evidence="9">RagB/SusD family nutrient uptake outer membrane protein</fullName>
    </submittedName>
</protein>
<dbReference type="EMBL" id="CP076129">
    <property type="protein sequence ID" value="QWG10066.1"/>
    <property type="molecule type" value="Genomic_DNA"/>
</dbReference>
<accession>A0ABX8H2C8</accession>
<feature type="compositionally biased region" description="Polar residues" evidence="6">
    <location>
        <begin position="288"/>
        <end position="297"/>
    </location>
</feature>
<keyword evidence="4" id="KW-0472">Membrane</keyword>
<dbReference type="PROSITE" id="PS51257">
    <property type="entry name" value="PROKAR_LIPOPROTEIN"/>
    <property type="match status" value="1"/>
</dbReference>
<sequence length="564" mass="63659">MNTFNKIIATTLVAGSLLMSGCNPDEFLTEVNPNAITEDTFWKTEGDAEAALTTVYAALQFPCISGGNLTFEMAKSDIAGTNDWTRHFSFTEFTTADNEHAVLGTWAELYTGIFRANQVIDNIPTMEALSDERKIEIVAQAKFLRAFYYFNLIHTYGKAIIKLDSKTNNHNVPLSTMAEVQEQVIFPDLEYAIEHLPIVLESQQLGRVARGAAITLLGKTYLYNKDWDMAAAEFKKVIDSGLYTLVPNFMDNFRGDIAFNSESIFEVPYDGSINPGTANADMTDDDPNNSGGESTGMSRTYGPYSLGGWQMIMPTYFMHELMTADSVANSTAHSSRYTATLAGIDAEGLYYNKTTAELKAEVGRRWAFGESSYIKKYSNWYHQDLEDPEWRSSINYKQFRLSDVYLMYAEAVLEGKGDIVTAIEYIDKVRTRAGVVTLQDYINANGTIPQLHVSKDLYGTRPEVSATVDNIRTHIRMVERPTELAFENSRWRDLVRWGIVKSVFTQHHEDEVVRIERGPDPSRAPLYIQARIRPDFVNNYNFYVAEKHDYFPIPAAEIQANEAL</sequence>
<dbReference type="Pfam" id="PF07980">
    <property type="entry name" value="SusD_RagB"/>
    <property type="match status" value="1"/>
</dbReference>
<comment type="similarity">
    <text evidence="2">Belongs to the SusD family.</text>
</comment>
<organism evidence="9 10">
    <name type="scientific">Flammeovirga kamogawensis</name>
    <dbReference type="NCBI Taxonomy" id="373891"/>
    <lineage>
        <taxon>Bacteria</taxon>
        <taxon>Pseudomonadati</taxon>
        <taxon>Bacteroidota</taxon>
        <taxon>Cytophagia</taxon>
        <taxon>Cytophagales</taxon>
        <taxon>Flammeovirgaceae</taxon>
        <taxon>Flammeovirga</taxon>
    </lineage>
</organism>
<gene>
    <name evidence="9" type="ORF">KM029_20500</name>
</gene>
<dbReference type="InterPro" id="IPR033985">
    <property type="entry name" value="SusD-like_N"/>
</dbReference>
<reference evidence="9 10" key="1">
    <citation type="submission" date="2021-05" db="EMBL/GenBank/DDBJ databases">
        <title>Comparative genomic studies on the polysaccharide-degrading batcterial strains of the Flammeovirga genus.</title>
        <authorList>
            <person name="Zewei F."/>
            <person name="Zheng Z."/>
            <person name="Yu L."/>
            <person name="Ruyue G."/>
            <person name="Yanhong M."/>
            <person name="Yuanyuan C."/>
            <person name="Jingyan G."/>
            <person name="Wenjun H."/>
        </authorList>
    </citation>
    <scope>NUCLEOTIDE SEQUENCE [LARGE SCALE GENOMIC DNA]</scope>
    <source>
        <strain evidence="9 10">YS10</strain>
    </source>
</reference>
<keyword evidence="10" id="KW-1185">Reference proteome</keyword>
<name>A0ABX8H2C8_9BACT</name>
<evidence type="ECO:0000256" key="6">
    <source>
        <dbReference type="SAM" id="MobiDB-lite"/>
    </source>
</evidence>
<feature type="region of interest" description="Disordered" evidence="6">
    <location>
        <begin position="276"/>
        <end position="297"/>
    </location>
</feature>
<feature type="domain" description="RagB/SusD" evidence="7">
    <location>
        <begin position="262"/>
        <end position="564"/>
    </location>
</feature>
<dbReference type="InterPro" id="IPR012944">
    <property type="entry name" value="SusD_RagB_dom"/>
</dbReference>
<evidence type="ECO:0000313" key="10">
    <source>
        <dbReference type="Proteomes" id="UP000682802"/>
    </source>
</evidence>
<evidence type="ECO:0000256" key="2">
    <source>
        <dbReference type="ARBA" id="ARBA00006275"/>
    </source>
</evidence>
<dbReference type="Proteomes" id="UP000682802">
    <property type="component" value="Chromosome 2"/>
</dbReference>
<evidence type="ECO:0000259" key="8">
    <source>
        <dbReference type="Pfam" id="PF14322"/>
    </source>
</evidence>
<dbReference type="Gene3D" id="1.25.40.390">
    <property type="match status" value="1"/>
</dbReference>
<proteinExistence type="inferred from homology"/>
<dbReference type="CDD" id="cd08977">
    <property type="entry name" value="SusD"/>
    <property type="match status" value="1"/>
</dbReference>
<dbReference type="Pfam" id="PF14322">
    <property type="entry name" value="SusD-like_3"/>
    <property type="match status" value="1"/>
</dbReference>
<keyword evidence="3" id="KW-0732">Signal</keyword>
<evidence type="ECO:0000256" key="1">
    <source>
        <dbReference type="ARBA" id="ARBA00004442"/>
    </source>
</evidence>
<comment type="subcellular location">
    <subcellularLocation>
        <location evidence="1">Cell outer membrane</location>
    </subcellularLocation>
</comment>
<feature type="domain" description="SusD-like N-terminal" evidence="8">
    <location>
        <begin position="44"/>
        <end position="222"/>
    </location>
</feature>
<evidence type="ECO:0000256" key="3">
    <source>
        <dbReference type="ARBA" id="ARBA00022729"/>
    </source>
</evidence>
<evidence type="ECO:0000313" key="9">
    <source>
        <dbReference type="EMBL" id="QWG10066.1"/>
    </source>
</evidence>
<evidence type="ECO:0000259" key="7">
    <source>
        <dbReference type="Pfam" id="PF07980"/>
    </source>
</evidence>
<keyword evidence="5" id="KW-0998">Cell outer membrane</keyword>
<dbReference type="SUPFAM" id="SSF48452">
    <property type="entry name" value="TPR-like"/>
    <property type="match status" value="1"/>
</dbReference>
<dbReference type="InterPro" id="IPR011990">
    <property type="entry name" value="TPR-like_helical_dom_sf"/>
</dbReference>
<evidence type="ECO:0000256" key="4">
    <source>
        <dbReference type="ARBA" id="ARBA00023136"/>
    </source>
</evidence>